<dbReference type="Proteomes" id="UP000199520">
    <property type="component" value="Unassembled WGS sequence"/>
</dbReference>
<proteinExistence type="predicted"/>
<dbReference type="Gene3D" id="3.40.50.2300">
    <property type="match status" value="1"/>
</dbReference>
<dbReference type="AlphaFoldDB" id="A0A1I4I9B1"/>
<dbReference type="RefSeq" id="WP_090933603.1">
    <property type="nucleotide sequence ID" value="NZ_FOTS01000007.1"/>
</dbReference>
<organism evidence="3 4">
    <name type="scientific">Pelosinus propionicus DSM 13327</name>
    <dbReference type="NCBI Taxonomy" id="1123291"/>
    <lineage>
        <taxon>Bacteria</taxon>
        <taxon>Bacillati</taxon>
        <taxon>Bacillota</taxon>
        <taxon>Negativicutes</taxon>
        <taxon>Selenomonadales</taxon>
        <taxon>Sporomusaceae</taxon>
        <taxon>Pelosinus</taxon>
    </lineage>
</organism>
<dbReference type="InterPro" id="IPR036095">
    <property type="entry name" value="PTS_EIIB-like_sf"/>
</dbReference>
<evidence type="ECO:0000259" key="2">
    <source>
        <dbReference type="Pfam" id="PF02302"/>
    </source>
</evidence>
<evidence type="ECO:0000313" key="3">
    <source>
        <dbReference type="EMBL" id="SFL50890.1"/>
    </source>
</evidence>
<feature type="domain" description="Phosphotransferase system EIIB component type 2/3" evidence="2">
    <location>
        <begin position="7"/>
        <end position="65"/>
    </location>
</feature>
<keyword evidence="1" id="KW-0808">Transferase</keyword>
<name>A0A1I4I9B1_9FIRM</name>
<dbReference type="SUPFAM" id="SSF52794">
    <property type="entry name" value="PTS system IIB component-like"/>
    <property type="match status" value="1"/>
</dbReference>
<reference evidence="4" key="1">
    <citation type="submission" date="2016-10" db="EMBL/GenBank/DDBJ databases">
        <authorList>
            <person name="Varghese N."/>
            <person name="Submissions S."/>
        </authorList>
    </citation>
    <scope>NUCLEOTIDE SEQUENCE [LARGE SCALE GENOMIC DNA]</scope>
    <source>
        <strain evidence="4">DSM 13327</strain>
    </source>
</reference>
<dbReference type="GO" id="GO:0008982">
    <property type="term" value="F:protein-N(PI)-phosphohistidine-sugar phosphotransferase activity"/>
    <property type="evidence" value="ECO:0007669"/>
    <property type="project" value="InterPro"/>
</dbReference>
<dbReference type="Pfam" id="PF02302">
    <property type="entry name" value="PTS_IIB"/>
    <property type="match status" value="1"/>
</dbReference>
<dbReference type="EMBL" id="FOTS01000007">
    <property type="protein sequence ID" value="SFL50890.1"/>
    <property type="molecule type" value="Genomic_DNA"/>
</dbReference>
<gene>
    <name evidence="3" type="ORF">SAMN04490355_100759</name>
</gene>
<dbReference type="STRING" id="1123291.SAMN04490355_100759"/>
<dbReference type="InterPro" id="IPR003501">
    <property type="entry name" value="PTS_EIIB_2/3"/>
</dbReference>
<keyword evidence="4" id="KW-1185">Reference proteome</keyword>
<protein>
    <submittedName>
        <fullName evidence="3">PTS system, galactitol-specific IIB component</fullName>
    </submittedName>
</protein>
<accession>A0A1I4I9B1</accession>
<dbReference type="GO" id="GO:0009401">
    <property type="term" value="P:phosphoenolpyruvate-dependent sugar phosphotransferase system"/>
    <property type="evidence" value="ECO:0007669"/>
    <property type="project" value="InterPro"/>
</dbReference>
<dbReference type="OrthoDB" id="6603449at2"/>
<evidence type="ECO:0000256" key="1">
    <source>
        <dbReference type="ARBA" id="ARBA00022679"/>
    </source>
</evidence>
<sequence>MKEKVTILCCCGAGICTSNYLKEEIEDRIKQEGLKNVKIVLCRVSDVDEAISGADLLVTTVEMKAAYPVPMIRALGIMLDDKAAKKALDQIVDEVKNIMQK</sequence>
<evidence type="ECO:0000313" key="4">
    <source>
        <dbReference type="Proteomes" id="UP000199520"/>
    </source>
</evidence>